<proteinExistence type="predicted"/>
<dbReference type="EMBL" id="BMPG01000002">
    <property type="protein sequence ID" value="GGL58034.1"/>
    <property type="molecule type" value="Genomic_DNA"/>
</dbReference>
<evidence type="ECO:0000313" key="4">
    <source>
        <dbReference type="Proteomes" id="UP000607197"/>
    </source>
</evidence>
<keyword evidence="4" id="KW-1185">Reference proteome</keyword>
<comment type="caution">
    <text evidence="3">The sequence shown here is derived from an EMBL/GenBank/DDBJ whole genome shotgun (WGS) entry which is preliminary data.</text>
</comment>
<dbReference type="OrthoDB" id="331404at2157"/>
<dbReference type="InterPro" id="IPR058431">
    <property type="entry name" value="DUF8118"/>
</dbReference>
<feature type="region of interest" description="Disordered" evidence="1">
    <location>
        <begin position="1"/>
        <end position="44"/>
    </location>
</feature>
<name>A0A830FBH9_9EURY</name>
<evidence type="ECO:0000313" key="3">
    <source>
        <dbReference type="EMBL" id="GGL58034.1"/>
    </source>
</evidence>
<dbReference type="Pfam" id="PF26435">
    <property type="entry name" value="DUF8118"/>
    <property type="match status" value="1"/>
</dbReference>
<sequence length="155" mass="16606">MTETTTVGLEAHTTTDVPDSDKRSYAAAPDFPSGHAPETSTDERATCERCGTRPAVGLDAETGQNLCWECANNNGPRLVADGGVTAPSVPTAVSREEFFTAGELPKWEGPSAELDRHGEPTGDYYVACSDCEREVLVDERSNLTHAPDCEEADDE</sequence>
<evidence type="ECO:0000259" key="2">
    <source>
        <dbReference type="Pfam" id="PF26435"/>
    </source>
</evidence>
<reference evidence="3" key="2">
    <citation type="submission" date="2020-09" db="EMBL/GenBank/DDBJ databases">
        <authorList>
            <person name="Sun Q."/>
            <person name="Ohkuma M."/>
        </authorList>
    </citation>
    <scope>NUCLEOTIDE SEQUENCE</scope>
    <source>
        <strain evidence="3">JCM 19596</strain>
    </source>
</reference>
<dbReference type="AlphaFoldDB" id="A0A830FBH9"/>
<organism evidence="3 4">
    <name type="scientific">Halocalculus aciditolerans</name>
    <dbReference type="NCBI Taxonomy" id="1383812"/>
    <lineage>
        <taxon>Archaea</taxon>
        <taxon>Methanobacteriati</taxon>
        <taxon>Methanobacteriota</taxon>
        <taxon>Stenosarchaea group</taxon>
        <taxon>Halobacteria</taxon>
        <taxon>Halobacteriales</taxon>
        <taxon>Halobacteriaceae</taxon>
        <taxon>Halocalculus</taxon>
    </lineage>
</organism>
<feature type="domain" description="DUF8118" evidence="2">
    <location>
        <begin position="106"/>
        <end position="149"/>
    </location>
</feature>
<evidence type="ECO:0000256" key="1">
    <source>
        <dbReference type="SAM" id="MobiDB-lite"/>
    </source>
</evidence>
<reference evidence="3" key="1">
    <citation type="journal article" date="2014" name="Int. J. Syst. Evol. Microbiol.">
        <title>Complete genome sequence of Corynebacterium casei LMG S-19264T (=DSM 44701T), isolated from a smear-ripened cheese.</title>
        <authorList>
            <consortium name="US DOE Joint Genome Institute (JGI-PGF)"/>
            <person name="Walter F."/>
            <person name="Albersmeier A."/>
            <person name="Kalinowski J."/>
            <person name="Ruckert C."/>
        </authorList>
    </citation>
    <scope>NUCLEOTIDE SEQUENCE</scope>
    <source>
        <strain evidence="3">JCM 19596</strain>
    </source>
</reference>
<feature type="compositionally biased region" description="Polar residues" evidence="1">
    <location>
        <begin position="1"/>
        <end position="17"/>
    </location>
</feature>
<gene>
    <name evidence="3" type="ORF">GCM10009039_15300</name>
</gene>
<accession>A0A830FBH9</accession>
<dbReference type="Proteomes" id="UP000607197">
    <property type="component" value="Unassembled WGS sequence"/>
</dbReference>
<dbReference type="RefSeq" id="WP_188977582.1">
    <property type="nucleotide sequence ID" value="NZ_BMPG01000002.1"/>
</dbReference>
<protein>
    <recommendedName>
        <fullName evidence="2">DUF8118 domain-containing protein</fullName>
    </recommendedName>
</protein>